<organism evidence="2">
    <name type="scientific">Tanacetum cinerariifolium</name>
    <name type="common">Dalmatian daisy</name>
    <name type="synonym">Chrysanthemum cinerariifolium</name>
    <dbReference type="NCBI Taxonomy" id="118510"/>
    <lineage>
        <taxon>Eukaryota</taxon>
        <taxon>Viridiplantae</taxon>
        <taxon>Streptophyta</taxon>
        <taxon>Embryophyta</taxon>
        <taxon>Tracheophyta</taxon>
        <taxon>Spermatophyta</taxon>
        <taxon>Magnoliopsida</taxon>
        <taxon>eudicotyledons</taxon>
        <taxon>Gunneridae</taxon>
        <taxon>Pentapetalae</taxon>
        <taxon>asterids</taxon>
        <taxon>campanulids</taxon>
        <taxon>Asterales</taxon>
        <taxon>Asteraceae</taxon>
        <taxon>Asteroideae</taxon>
        <taxon>Anthemideae</taxon>
        <taxon>Anthemidinae</taxon>
        <taxon>Tanacetum</taxon>
    </lineage>
</organism>
<evidence type="ECO:0000313" key="2">
    <source>
        <dbReference type="EMBL" id="GFD03445.1"/>
    </source>
</evidence>
<feature type="region of interest" description="Disordered" evidence="1">
    <location>
        <begin position="37"/>
        <end position="82"/>
    </location>
</feature>
<feature type="compositionally biased region" description="Basic and acidic residues" evidence="1">
    <location>
        <begin position="56"/>
        <end position="74"/>
    </location>
</feature>
<evidence type="ECO:0000256" key="1">
    <source>
        <dbReference type="SAM" id="MobiDB-lite"/>
    </source>
</evidence>
<dbReference type="AlphaFoldDB" id="A0A699SZ92"/>
<proteinExistence type="predicted"/>
<protein>
    <submittedName>
        <fullName evidence="2">Uncharacterized protein</fullName>
    </submittedName>
</protein>
<gene>
    <name evidence="2" type="ORF">Tci_875414</name>
</gene>
<name>A0A699SZ92_TANCI</name>
<sequence>MNSNRWGIFTSIRRSRTGTKLLANLCANLGKQSLHGVLNGRRKNPTVQNWYGTPRESLRESGEAMSARRSERQPKGRRRSSL</sequence>
<comment type="caution">
    <text evidence="2">The sequence shown here is derived from an EMBL/GenBank/DDBJ whole genome shotgun (WGS) entry which is preliminary data.</text>
</comment>
<dbReference type="EMBL" id="BKCJ011205134">
    <property type="protein sequence ID" value="GFD03445.1"/>
    <property type="molecule type" value="Genomic_DNA"/>
</dbReference>
<accession>A0A699SZ92</accession>
<reference evidence="2" key="1">
    <citation type="journal article" date="2019" name="Sci. Rep.">
        <title>Draft genome of Tanacetum cinerariifolium, the natural source of mosquito coil.</title>
        <authorList>
            <person name="Yamashiro T."/>
            <person name="Shiraishi A."/>
            <person name="Satake H."/>
            <person name="Nakayama K."/>
        </authorList>
    </citation>
    <scope>NUCLEOTIDE SEQUENCE</scope>
</reference>